<keyword evidence="1" id="KW-1133">Transmembrane helix</keyword>
<keyword evidence="1" id="KW-0812">Transmembrane</keyword>
<dbReference type="EMBL" id="JAHXRF010000003">
    <property type="protein sequence ID" value="MBW4864929.1"/>
    <property type="molecule type" value="Genomic_DNA"/>
</dbReference>
<keyword evidence="1" id="KW-0472">Membrane</keyword>
<comment type="caution">
    <text evidence="2">The sequence shown here is derived from an EMBL/GenBank/DDBJ whole genome shotgun (WGS) entry which is preliminary data.</text>
</comment>
<dbReference type="AlphaFoldDB" id="A0AAW4NR37"/>
<reference evidence="2" key="1">
    <citation type="submission" date="2021-07" db="EMBL/GenBank/DDBJ databases">
        <title>Genomic diversity and antimicrobial resistance of Prevotella spp. isolated from chronic lung disease airways.</title>
        <authorList>
            <person name="Webb K.A."/>
            <person name="Olagoke O.S."/>
            <person name="Baird T."/>
            <person name="Neill J."/>
            <person name="Pham A."/>
            <person name="Wells T.J."/>
            <person name="Ramsay K.A."/>
            <person name="Bell S.C."/>
            <person name="Sarovich D.S."/>
            <person name="Price E.P."/>
        </authorList>
    </citation>
    <scope>NUCLEOTIDE SEQUENCE</scope>
    <source>
        <strain evidence="2">SCHI0047.S.3</strain>
    </source>
</reference>
<evidence type="ECO:0000313" key="2">
    <source>
        <dbReference type="EMBL" id="MBW4864929.1"/>
    </source>
</evidence>
<organism evidence="2 3">
    <name type="scientific">Segatella salivae</name>
    <dbReference type="NCBI Taxonomy" id="228604"/>
    <lineage>
        <taxon>Bacteria</taxon>
        <taxon>Pseudomonadati</taxon>
        <taxon>Bacteroidota</taxon>
        <taxon>Bacteroidia</taxon>
        <taxon>Bacteroidales</taxon>
        <taxon>Prevotellaceae</taxon>
        <taxon>Segatella</taxon>
    </lineage>
</organism>
<gene>
    <name evidence="2" type="ORF">KZY68_02615</name>
</gene>
<dbReference type="Proteomes" id="UP001196873">
    <property type="component" value="Unassembled WGS sequence"/>
</dbReference>
<proteinExistence type="predicted"/>
<dbReference type="RefSeq" id="WP_007135578.1">
    <property type="nucleotide sequence ID" value="NZ_CABKPN010000001.1"/>
</dbReference>
<feature type="transmembrane region" description="Helical" evidence="1">
    <location>
        <begin position="88"/>
        <end position="109"/>
    </location>
</feature>
<evidence type="ECO:0000256" key="1">
    <source>
        <dbReference type="SAM" id="Phobius"/>
    </source>
</evidence>
<accession>A0AAW4NR37</accession>
<sequence>MNQTTIDNKAERMALIQRFLNAETSVEEEKELSGYFATHQPDDDEREVALLCNIICNTFAFEEEDESDLSEEYEAIIQGRKSLKSKKLIVYFSGIAASILVLFAISFYLKSNQTAVVSKLSTIEKHTTGKAMALVSPDSVSQKAIENDSIFGTIKAKTPYKTKQNVSPKQVKKSIKERLSTPEMIGRVRYLADIALKKDKEIEMIPIGNAAVIVSADTATPYKFLAIPCDNNGNMQLFALEDE</sequence>
<evidence type="ECO:0000313" key="3">
    <source>
        <dbReference type="Proteomes" id="UP001196873"/>
    </source>
</evidence>
<name>A0AAW4NR37_9BACT</name>
<protein>
    <submittedName>
        <fullName evidence="2">Trigger factor</fullName>
    </submittedName>
</protein>